<feature type="transmembrane region" description="Helical" evidence="7">
    <location>
        <begin position="77"/>
        <end position="100"/>
    </location>
</feature>
<evidence type="ECO:0000256" key="4">
    <source>
        <dbReference type="ARBA" id="ARBA00022692"/>
    </source>
</evidence>
<dbReference type="Pfam" id="PF07690">
    <property type="entry name" value="MFS_1"/>
    <property type="match status" value="1"/>
</dbReference>
<evidence type="ECO:0000256" key="3">
    <source>
        <dbReference type="ARBA" id="ARBA00022475"/>
    </source>
</evidence>
<protein>
    <submittedName>
        <fullName evidence="9">Drug resistance transporter, EmrB/QacA subfamily</fullName>
    </submittedName>
</protein>
<dbReference type="SUPFAM" id="SSF103473">
    <property type="entry name" value="MFS general substrate transporter"/>
    <property type="match status" value="1"/>
</dbReference>
<feature type="transmembrane region" description="Helical" evidence="7">
    <location>
        <begin position="12"/>
        <end position="32"/>
    </location>
</feature>
<evidence type="ECO:0000313" key="10">
    <source>
        <dbReference type="Proteomes" id="UP000199111"/>
    </source>
</evidence>
<evidence type="ECO:0000256" key="1">
    <source>
        <dbReference type="ARBA" id="ARBA00004651"/>
    </source>
</evidence>
<dbReference type="InterPro" id="IPR011701">
    <property type="entry name" value="MFS"/>
</dbReference>
<dbReference type="CDD" id="cd17321">
    <property type="entry name" value="MFS_MMR_MDR_like"/>
    <property type="match status" value="1"/>
</dbReference>
<accession>A0A1I3JS45</accession>
<feature type="transmembrane region" description="Helical" evidence="7">
    <location>
        <begin position="395"/>
        <end position="415"/>
    </location>
</feature>
<feature type="transmembrane region" description="Helical" evidence="7">
    <location>
        <begin position="165"/>
        <end position="187"/>
    </location>
</feature>
<evidence type="ECO:0000256" key="2">
    <source>
        <dbReference type="ARBA" id="ARBA00022448"/>
    </source>
</evidence>
<dbReference type="PROSITE" id="PS50850">
    <property type="entry name" value="MFS"/>
    <property type="match status" value="1"/>
</dbReference>
<keyword evidence="5 7" id="KW-1133">Transmembrane helix</keyword>
<dbReference type="AlphaFoldDB" id="A0A1I3JS45"/>
<feature type="transmembrane region" description="Helical" evidence="7">
    <location>
        <begin position="435"/>
        <end position="455"/>
    </location>
</feature>
<feature type="transmembrane region" description="Helical" evidence="7">
    <location>
        <begin position="139"/>
        <end position="159"/>
    </location>
</feature>
<dbReference type="GO" id="GO:0022857">
    <property type="term" value="F:transmembrane transporter activity"/>
    <property type="evidence" value="ECO:0007669"/>
    <property type="project" value="InterPro"/>
</dbReference>
<feature type="transmembrane region" description="Helical" evidence="7">
    <location>
        <begin position="265"/>
        <end position="284"/>
    </location>
</feature>
<name>A0A1I3JS45_9ACTN</name>
<sequence>MNAVNPRRWQALVVLAAAQFMVIMDTSIIGVALPDMQRDLGFSQGDLQWVFNAYVIAFGGLLLLGGRLSDLFGARKIFTIGWIILIAGSIVAAAASDAWIEIGGRAVQGVGGALIAPASMTLLMMLFGHNPRELGKAMALYGAAAPAGGTAGVFLGGVITEYLSWPWVFIVYVPIGLATLAAVPALLPATQGKRGSVDVLGAIAVTAGIALAVYTIVSAPEQSLTVTLIEGVGAAVLLGLFLVIQRSVREPLMPLKIWKAPGLATANLAMALLGAAWIPMWYFLNLYLQQVLGYGAFPSGAALLPMTIAIMIFMIGVTARLLGRFGAKPLIVVGLVILALGVAGLSLVRPDGAFASDVLPASLVAAVGMSLAYIPAMMSAMSGARPEESGLASGIVNTTYQVGSALGLAVMTAIATSRGAAELGDPHMLTNGFQGAFIGAGAVAALGAVLTLLLMRGRRSASRPDAGTRAESLDA</sequence>
<feature type="transmembrane region" description="Helical" evidence="7">
    <location>
        <begin position="106"/>
        <end position="127"/>
    </location>
</feature>
<dbReference type="PANTHER" id="PTHR42718:SF46">
    <property type="entry name" value="BLR6921 PROTEIN"/>
    <property type="match status" value="1"/>
</dbReference>
<keyword evidence="6 7" id="KW-0472">Membrane</keyword>
<dbReference type="Proteomes" id="UP000199111">
    <property type="component" value="Unassembled WGS sequence"/>
</dbReference>
<evidence type="ECO:0000259" key="8">
    <source>
        <dbReference type="PROSITE" id="PS50850"/>
    </source>
</evidence>
<feature type="transmembrane region" description="Helical" evidence="7">
    <location>
        <begin position="296"/>
        <end position="317"/>
    </location>
</feature>
<feature type="transmembrane region" description="Helical" evidence="7">
    <location>
        <begin position="199"/>
        <end position="217"/>
    </location>
</feature>
<dbReference type="GeneID" id="96297292"/>
<dbReference type="InterPro" id="IPR036259">
    <property type="entry name" value="MFS_trans_sf"/>
</dbReference>
<keyword evidence="4 7" id="KW-0812">Transmembrane</keyword>
<dbReference type="RefSeq" id="WP_093886254.1">
    <property type="nucleotide sequence ID" value="NZ_FOQY01000004.1"/>
</dbReference>
<gene>
    <name evidence="9" type="ORF">SAMN05216275_104106</name>
</gene>
<feature type="transmembrane region" description="Helical" evidence="7">
    <location>
        <begin position="47"/>
        <end position="65"/>
    </location>
</feature>
<feature type="transmembrane region" description="Helical" evidence="7">
    <location>
        <begin position="354"/>
        <end position="374"/>
    </location>
</feature>
<dbReference type="EMBL" id="FOQY01000004">
    <property type="protein sequence ID" value="SFI62765.1"/>
    <property type="molecule type" value="Genomic_DNA"/>
</dbReference>
<keyword evidence="3" id="KW-1003">Cell membrane</keyword>
<keyword evidence="10" id="KW-1185">Reference proteome</keyword>
<dbReference type="GO" id="GO:0005886">
    <property type="term" value="C:plasma membrane"/>
    <property type="evidence" value="ECO:0007669"/>
    <property type="project" value="UniProtKB-SubCell"/>
</dbReference>
<proteinExistence type="predicted"/>
<dbReference type="PANTHER" id="PTHR42718">
    <property type="entry name" value="MAJOR FACILITATOR SUPERFAMILY MULTIDRUG TRANSPORTER MFSC"/>
    <property type="match status" value="1"/>
</dbReference>
<keyword evidence="2" id="KW-0813">Transport</keyword>
<comment type="subcellular location">
    <subcellularLocation>
        <location evidence="1">Cell membrane</location>
        <topology evidence="1">Multi-pass membrane protein</topology>
    </subcellularLocation>
</comment>
<feature type="domain" description="Major facilitator superfamily (MFS) profile" evidence="8">
    <location>
        <begin position="11"/>
        <end position="459"/>
    </location>
</feature>
<feature type="transmembrane region" description="Helical" evidence="7">
    <location>
        <begin position="329"/>
        <end position="348"/>
    </location>
</feature>
<dbReference type="InterPro" id="IPR020846">
    <property type="entry name" value="MFS_dom"/>
</dbReference>
<evidence type="ECO:0000313" key="9">
    <source>
        <dbReference type="EMBL" id="SFI62765.1"/>
    </source>
</evidence>
<evidence type="ECO:0000256" key="5">
    <source>
        <dbReference type="ARBA" id="ARBA00022989"/>
    </source>
</evidence>
<dbReference type="Gene3D" id="1.20.1250.20">
    <property type="entry name" value="MFS general substrate transporter like domains"/>
    <property type="match status" value="1"/>
</dbReference>
<evidence type="ECO:0000256" key="7">
    <source>
        <dbReference type="SAM" id="Phobius"/>
    </source>
</evidence>
<organism evidence="9 10">
    <name type="scientific">Streptosporangium canum</name>
    <dbReference type="NCBI Taxonomy" id="324952"/>
    <lineage>
        <taxon>Bacteria</taxon>
        <taxon>Bacillati</taxon>
        <taxon>Actinomycetota</taxon>
        <taxon>Actinomycetes</taxon>
        <taxon>Streptosporangiales</taxon>
        <taxon>Streptosporangiaceae</taxon>
        <taxon>Streptosporangium</taxon>
    </lineage>
</organism>
<feature type="transmembrane region" description="Helical" evidence="7">
    <location>
        <begin position="223"/>
        <end position="244"/>
    </location>
</feature>
<evidence type="ECO:0000256" key="6">
    <source>
        <dbReference type="ARBA" id="ARBA00023136"/>
    </source>
</evidence>
<reference evidence="10" key="1">
    <citation type="submission" date="2016-10" db="EMBL/GenBank/DDBJ databases">
        <authorList>
            <person name="Varghese N."/>
            <person name="Submissions S."/>
        </authorList>
    </citation>
    <scope>NUCLEOTIDE SEQUENCE [LARGE SCALE GENOMIC DNA]</scope>
    <source>
        <strain evidence="10">CGMCC 4.2126</strain>
    </source>
</reference>
<dbReference type="Gene3D" id="1.20.1720.10">
    <property type="entry name" value="Multidrug resistance protein D"/>
    <property type="match status" value="1"/>
</dbReference>